<dbReference type="GO" id="GO:0003677">
    <property type="term" value="F:DNA binding"/>
    <property type="evidence" value="ECO:0007669"/>
    <property type="project" value="InterPro"/>
</dbReference>
<accession>A0A7G1KV75</accession>
<dbReference type="PROSITE" id="PS50943">
    <property type="entry name" value="HTH_CROC1"/>
    <property type="match status" value="1"/>
</dbReference>
<dbReference type="Proteomes" id="UP000516173">
    <property type="component" value="Chromosome"/>
</dbReference>
<dbReference type="Gene3D" id="1.10.260.40">
    <property type="entry name" value="lambda repressor-like DNA-binding domains"/>
    <property type="match status" value="1"/>
</dbReference>
<organism evidence="2 3">
    <name type="scientific">Nocardia wallacei</name>
    <dbReference type="NCBI Taxonomy" id="480035"/>
    <lineage>
        <taxon>Bacteria</taxon>
        <taxon>Bacillati</taxon>
        <taxon>Actinomycetota</taxon>
        <taxon>Actinomycetes</taxon>
        <taxon>Mycobacteriales</taxon>
        <taxon>Nocardiaceae</taxon>
        <taxon>Nocardia</taxon>
    </lineage>
</organism>
<proteinExistence type="predicted"/>
<feature type="domain" description="HTH cro/C1-type" evidence="1">
    <location>
        <begin position="16"/>
        <end position="69"/>
    </location>
</feature>
<dbReference type="SMART" id="SM00530">
    <property type="entry name" value="HTH_XRE"/>
    <property type="match status" value="1"/>
</dbReference>
<sequence>MTDSVQQAREALGLRLREIRRAAGLNGRQLASLAGWHESKVSKIEYGKIKPSDADLRAYCTHTGTLDQLPDLAATLHHIEAAYLEWRRILNTGTKRVQNETVKLAQQTKLMRIYQPIMVPGILQTADYAAAVLRKSIDFFHIPDDLEQGVAKRLERQQVLYHGKRQFRIIMGEQALHTTVGGDDVMAGQLDRLIAVIGLPRVLVGIVPADAELTMATTNFVIYDNRMVLVEAITAELTITQPREIAQYAEVFDTIARRAVFGETARTLIAKALEQRRSRPTGGP</sequence>
<dbReference type="KEGG" id="nwl:NWFMUON74_56510"/>
<dbReference type="InterPro" id="IPR010982">
    <property type="entry name" value="Lambda_DNA-bd_dom_sf"/>
</dbReference>
<dbReference type="EMBL" id="AP023396">
    <property type="protein sequence ID" value="BCK57879.1"/>
    <property type="molecule type" value="Genomic_DNA"/>
</dbReference>
<keyword evidence="3" id="KW-1185">Reference proteome</keyword>
<evidence type="ECO:0000259" key="1">
    <source>
        <dbReference type="PROSITE" id="PS50943"/>
    </source>
</evidence>
<dbReference type="GeneID" id="80350086"/>
<dbReference type="InterPro" id="IPR043917">
    <property type="entry name" value="DUF5753"/>
</dbReference>
<dbReference type="AlphaFoldDB" id="A0A7G1KV75"/>
<dbReference type="Pfam" id="PF13560">
    <property type="entry name" value="HTH_31"/>
    <property type="match status" value="1"/>
</dbReference>
<gene>
    <name evidence="2" type="ORF">NWFMUON74_56510</name>
</gene>
<dbReference type="InterPro" id="IPR001387">
    <property type="entry name" value="Cro/C1-type_HTH"/>
</dbReference>
<evidence type="ECO:0000313" key="3">
    <source>
        <dbReference type="Proteomes" id="UP000516173"/>
    </source>
</evidence>
<reference evidence="2 3" key="1">
    <citation type="submission" date="2020-08" db="EMBL/GenBank/DDBJ databases">
        <title>Genome Sequencing of Nocardia wallacei strain FMUON74 and assembly.</title>
        <authorList>
            <person name="Toyokawa M."/>
            <person name="Uesaka K."/>
        </authorList>
    </citation>
    <scope>NUCLEOTIDE SEQUENCE [LARGE SCALE GENOMIC DNA]</scope>
    <source>
        <strain evidence="2 3">FMUON74</strain>
    </source>
</reference>
<protein>
    <submittedName>
        <fullName evidence="2">Transcriptional regulator</fullName>
    </submittedName>
</protein>
<name>A0A7G1KV75_9NOCA</name>
<evidence type="ECO:0000313" key="2">
    <source>
        <dbReference type="EMBL" id="BCK57879.1"/>
    </source>
</evidence>
<dbReference type="RefSeq" id="WP_187684720.1">
    <property type="nucleotide sequence ID" value="NZ_AP023396.1"/>
</dbReference>
<dbReference type="Pfam" id="PF19054">
    <property type="entry name" value="DUF5753"/>
    <property type="match status" value="1"/>
</dbReference>
<dbReference type="SUPFAM" id="SSF47413">
    <property type="entry name" value="lambda repressor-like DNA-binding domains"/>
    <property type="match status" value="1"/>
</dbReference>
<dbReference type="CDD" id="cd00093">
    <property type="entry name" value="HTH_XRE"/>
    <property type="match status" value="1"/>
</dbReference>